<organism evidence="3">
    <name type="scientific">Candidatus Kentrum eta</name>
    <dbReference type="NCBI Taxonomy" id="2126337"/>
    <lineage>
        <taxon>Bacteria</taxon>
        <taxon>Pseudomonadati</taxon>
        <taxon>Pseudomonadota</taxon>
        <taxon>Gammaproteobacteria</taxon>
        <taxon>Candidatus Kentrum</taxon>
    </lineage>
</organism>
<dbReference type="EMBL" id="CAADFI010000140">
    <property type="protein sequence ID" value="VFJ98672.1"/>
    <property type="molecule type" value="Genomic_DNA"/>
</dbReference>
<dbReference type="AlphaFoldDB" id="A0A450VJ29"/>
<accession>A0A450VJ29</accession>
<protein>
    <submittedName>
        <fullName evidence="3">Uncharacterized protein</fullName>
    </submittedName>
</protein>
<evidence type="ECO:0000313" key="1">
    <source>
        <dbReference type="EMBL" id="VFJ98565.1"/>
    </source>
</evidence>
<sequence length="65" mass="7448">MKTDPILRELWEIQGRSVTRMRPDLFDELKASERSQFGPIVNRLTRRPPPIDKGERIGATACALL</sequence>
<reference evidence="3" key="1">
    <citation type="submission" date="2019-02" db="EMBL/GenBank/DDBJ databases">
        <authorList>
            <person name="Gruber-Vodicka R. H."/>
            <person name="Seah K. B. B."/>
        </authorList>
    </citation>
    <scope>NUCLEOTIDE SEQUENCE</scope>
    <source>
        <strain evidence="3">BECK_SA2B12</strain>
        <strain evidence="1">BECK_SA2B15</strain>
        <strain evidence="2">BECK_SA2B20</strain>
    </source>
</reference>
<dbReference type="EMBL" id="CAADFG010000141">
    <property type="protein sequence ID" value="VFJ98565.1"/>
    <property type="molecule type" value="Genomic_DNA"/>
</dbReference>
<dbReference type="EMBL" id="CAADFJ010000202">
    <property type="protein sequence ID" value="VFK04727.1"/>
    <property type="molecule type" value="Genomic_DNA"/>
</dbReference>
<proteinExistence type="predicted"/>
<evidence type="ECO:0000313" key="2">
    <source>
        <dbReference type="EMBL" id="VFJ98672.1"/>
    </source>
</evidence>
<gene>
    <name evidence="1" type="ORF">BECKH772A_GA0070896_101412</name>
    <name evidence="2" type="ORF">BECKH772B_GA0070898_101402</name>
    <name evidence="3" type="ORF">BECKH772C_GA0070978_102022</name>
</gene>
<name>A0A450VJ29_9GAMM</name>
<evidence type="ECO:0000313" key="3">
    <source>
        <dbReference type="EMBL" id="VFK04727.1"/>
    </source>
</evidence>